<comment type="pathway">
    <text evidence="2 12">Glycolipid biosynthesis; glycosylphosphatidylinositol-anchor biosynthesis.</text>
</comment>
<evidence type="ECO:0000313" key="14">
    <source>
        <dbReference type="Proteomes" id="UP001391051"/>
    </source>
</evidence>
<evidence type="ECO:0000256" key="4">
    <source>
        <dbReference type="ARBA" id="ARBA00013795"/>
    </source>
</evidence>
<evidence type="ECO:0000256" key="5">
    <source>
        <dbReference type="ARBA" id="ARBA00022502"/>
    </source>
</evidence>
<comment type="caution">
    <text evidence="13">The sequence shown here is derived from an EMBL/GenBank/DDBJ whole genome shotgun (WGS) entry which is preliminary data.</text>
</comment>
<feature type="transmembrane region" description="Helical" evidence="12">
    <location>
        <begin position="432"/>
        <end position="455"/>
    </location>
</feature>
<evidence type="ECO:0000256" key="1">
    <source>
        <dbReference type="ARBA" id="ARBA00004477"/>
    </source>
</evidence>
<gene>
    <name evidence="13" type="ORF">PG986_011526</name>
</gene>
<keyword evidence="8 12" id="KW-0812">Transmembrane</keyword>
<evidence type="ECO:0000256" key="3">
    <source>
        <dbReference type="ARBA" id="ARBA00008698"/>
    </source>
</evidence>
<evidence type="ECO:0000256" key="11">
    <source>
        <dbReference type="ARBA" id="ARBA00023136"/>
    </source>
</evidence>
<feature type="transmembrane region" description="Helical" evidence="12">
    <location>
        <begin position="100"/>
        <end position="122"/>
    </location>
</feature>
<evidence type="ECO:0000313" key="13">
    <source>
        <dbReference type="EMBL" id="KAK7942413.1"/>
    </source>
</evidence>
<comment type="subcellular location">
    <subcellularLocation>
        <location evidence="1 12">Endoplasmic reticulum membrane</location>
        <topology evidence="1 12">Multi-pass membrane protein</topology>
    </subcellularLocation>
</comment>
<keyword evidence="10 12" id="KW-1133">Transmembrane helix</keyword>
<keyword evidence="11 12" id="KW-0472">Membrane</keyword>
<keyword evidence="9 12" id="KW-0256">Endoplasmic reticulum</keyword>
<name>A0ABR1PXF9_9PEZI</name>
<dbReference type="PANTHER" id="PTHR12468:SF2">
    <property type="entry name" value="GPI MANNOSYLTRANSFERASE 2"/>
    <property type="match status" value="1"/>
</dbReference>
<dbReference type="EMBL" id="JAQQWE010000008">
    <property type="protein sequence ID" value="KAK7942413.1"/>
    <property type="molecule type" value="Genomic_DNA"/>
</dbReference>
<evidence type="ECO:0000256" key="2">
    <source>
        <dbReference type="ARBA" id="ARBA00004687"/>
    </source>
</evidence>
<reference evidence="13 14" key="1">
    <citation type="submission" date="2023-01" db="EMBL/GenBank/DDBJ databases">
        <title>Analysis of 21 Apiospora genomes using comparative genomics revels a genus with tremendous synthesis potential of carbohydrate active enzymes and secondary metabolites.</title>
        <authorList>
            <person name="Sorensen T."/>
        </authorList>
    </citation>
    <scope>NUCLEOTIDE SEQUENCE [LARGE SCALE GENOMIC DNA]</scope>
    <source>
        <strain evidence="13 14">CBS 24483</strain>
    </source>
</reference>
<feature type="transmembrane region" description="Helical" evidence="12">
    <location>
        <begin position="186"/>
        <end position="205"/>
    </location>
</feature>
<feature type="transmembrane region" description="Helical" evidence="12">
    <location>
        <begin position="379"/>
        <end position="397"/>
    </location>
</feature>
<dbReference type="GeneID" id="92080810"/>
<dbReference type="EC" id="2.4.1.-" evidence="12"/>
<comment type="similarity">
    <text evidence="3 12">Belongs to the PIGV family.</text>
</comment>
<dbReference type="Pfam" id="PF04188">
    <property type="entry name" value="Mannosyl_trans2"/>
    <property type="match status" value="1"/>
</dbReference>
<feature type="transmembrane region" description="Helical" evidence="12">
    <location>
        <begin position="325"/>
        <end position="345"/>
    </location>
</feature>
<organism evidence="13 14">
    <name type="scientific">Apiospora aurea</name>
    <dbReference type="NCBI Taxonomy" id="335848"/>
    <lineage>
        <taxon>Eukaryota</taxon>
        <taxon>Fungi</taxon>
        <taxon>Dikarya</taxon>
        <taxon>Ascomycota</taxon>
        <taxon>Pezizomycotina</taxon>
        <taxon>Sordariomycetes</taxon>
        <taxon>Xylariomycetidae</taxon>
        <taxon>Amphisphaeriales</taxon>
        <taxon>Apiosporaceae</taxon>
        <taxon>Apiospora</taxon>
    </lineage>
</organism>
<dbReference type="GO" id="GO:0016757">
    <property type="term" value="F:glycosyltransferase activity"/>
    <property type="evidence" value="ECO:0007669"/>
    <property type="project" value="UniProtKB-KW"/>
</dbReference>
<evidence type="ECO:0000256" key="12">
    <source>
        <dbReference type="RuleBase" id="RU363112"/>
    </source>
</evidence>
<dbReference type="RefSeq" id="XP_066694444.1">
    <property type="nucleotide sequence ID" value="XM_066847748.1"/>
</dbReference>
<keyword evidence="7 12" id="KW-0808">Transferase</keyword>
<keyword evidence="5 12" id="KW-0337">GPI-anchor biosynthesis</keyword>
<dbReference type="InterPro" id="IPR007315">
    <property type="entry name" value="PIG-V/Gpi18"/>
</dbReference>
<proteinExistence type="inferred from homology"/>
<evidence type="ECO:0000256" key="10">
    <source>
        <dbReference type="ARBA" id="ARBA00022989"/>
    </source>
</evidence>
<feature type="transmembrane region" description="Helical" evidence="12">
    <location>
        <begin position="128"/>
        <end position="149"/>
    </location>
</feature>
<sequence>MLISSGHSEQQRRHPHGHGHGQALVRALVRAFVLWKSVLLLLVVASSLGGPPYDTSTTLVAQRALDFNESALDLGAKLTRWDAIYFVQNARRGYLFEQEWAFGSGMPFLISTVVRAFAYLGIEPTSQWEPLVGVCITHASHLLSVLVLYHLGLKIGKDPKASFVAALLHIVSPAGIFLSAPYQESTFALLSFLGYLLLAHGCLGHSRSIRKDAAIVSSGIVFGLATLFRSNGLLSGVSFAIFALAQLHRLVTTSMSLVDLRRLVALGVGGIAVAMGSLVPQALAYQTFCTESSVTATLRPWCQKTLPSIYTFVQEKYWNVGLFRYWTPGNIPLFLLSAPVLFLMMRSGLATLRPRREVAPESSSKSAAVLQQQRSPDDASLFVGAMALSQVILTTLAITTYHIQIITRIASAYPVWYWWLAGQLGQSTTAKFGGGVVIFMVMYASIQGALFASFLPPA</sequence>
<evidence type="ECO:0000256" key="9">
    <source>
        <dbReference type="ARBA" id="ARBA00022824"/>
    </source>
</evidence>
<comment type="function">
    <text evidence="12">Mannosyltransferase involved in glycosylphosphatidylinositol-anchor biosynthesis.</text>
</comment>
<accession>A0ABR1PXF9</accession>
<evidence type="ECO:0000256" key="8">
    <source>
        <dbReference type="ARBA" id="ARBA00022692"/>
    </source>
</evidence>
<evidence type="ECO:0000256" key="7">
    <source>
        <dbReference type="ARBA" id="ARBA00022679"/>
    </source>
</evidence>
<dbReference type="Proteomes" id="UP001391051">
    <property type="component" value="Unassembled WGS sequence"/>
</dbReference>
<evidence type="ECO:0000256" key="6">
    <source>
        <dbReference type="ARBA" id="ARBA00022676"/>
    </source>
</evidence>
<keyword evidence="6 12" id="KW-0328">Glycosyltransferase</keyword>
<feature type="transmembrane region" description="Helical" evidence="12">
    <location>
        <begin position="263"/>
        <end position="283"/>
    </location>
</feature>
<dbReference type="PANTHER" id="PTHR12468">
    <property type="entry name" value="GPI MANNOSYLTRANSFERASE 2"/>
    <property type="match status" value="1"/>
</dbReference>
<feature type="transmembrane region" description="Helical" evidence="12">
    <location>
        <begin position="161"/>
        <end position="180"/>
    </location>
</feature>
<protein>
    <recommendedName>
        <fullName evidence="4 12">GPI mannosyltransferase 2</fullName>
        <ecNumber evidence="12">2.4.1.-</ecNumber>
    </recommendedName>
</protein>
<keyword evidence="14" id="KW-1185">Reference proteome</keyword>